<feature type="region of interest" description="Disordered" evidence="1">
    <location>
        <begin position="274"/>
        <end position="301"/>
    </location>
</feature>
<keyword evidence="4" id="KW-1185">Reference proteome</keyword>
<dbReference type="Proteomes" id="UP001304769">
    <property type="component" value="Unassembled WGS sequence"/>
</dbReference>
<name>A0ABU5TAN9_9MICC</name>
<dbReference type="EMBL" id="JAYGGQ010000017">
    <property type="protein sequence ID" value="MEA5456766.1"/>
    <property type="molecule type" value="Genomic_DNA"/>
</dbReference>
<keyword evidence="3" id="KW-0378">Hydrolase</keyword>
<sequence>MPYADVGEVRLCYEASGPPAGEPLVLIHGLGAQLVAWYPGFCRALEEQGFRVIRVDNRDIGLSSKMDHAPHYTLEDMARDVVGLLDALGLPSAHVAGQSMGGMIAQILAASHPQRVRSLCVIYSAPSPAYLIEDDEEAMAVLDQGPAPDRESAIRRWIDSERISGLDGFDEEWVAEFAAAIYDRSYCPEGFERQARALRTCRDLTGMLQGVKVPTAVIHGRNDRLISFRGGIASALAIPDAELHVYSGMGHQVKPGLWGDFVHVIARTAQRGIDQNAAAPTDQPVRVGGGWEDGSAPRRFT</sequence>
<evidence type="ECO:0000256" key="1">
    <source>
        <dbReference type="SAM" id="MobiDB-lite"/>
    </source>
</evidence>
<evidence type="ECO:0000259" key="2">
    <source>
        <dbReference type="Pfam" id="PF00561"/>
    </source>
</evidence>
<dbReference type="InterPro" id="IPR029058">
    <property type="entry name" value="AB_hydrolase_fold"/>
</dbReference>
<evidence type="ECO:0000313" key="4">
    <source>
        <dbReference type="Proteomes" id="UP001304769"/>
    </source>
</evidence>
<comment type="caution">
    <text evidence="3">The sequence shown here is derived from an EMBL/GenBank/DDBJ whole genome shotgun (WGS) entry which is preliminary data.</text>
</comment>
<evidence type="ECO:0000313" key="3">
    <source>
        <dbReference type="EMBL" id="MEA5456766.1"/>
    </source>
</evidence>
<organism evidence="3 4">
    <name type="scientific">Sinomonas terricola</name>
    <dbReference type="NCBI Taxonomy" id="3110330"/>
    <lineage>
        <taxon>Bacteria</taxon>
        <taxon>Bacillati</taxon>
        <taxon>Actinomycetota</taxon>
        <taxon>Actinomycetes</taxon>
        <taxon>Micrococcales</taxon>
        <taxon>Micrococcaceae</taxon>
        <taxon>Sinomonas</taxon>
    </lineage>
</organism>
<proteinExistence type="predicted"/>
<protein>
    <submittedName>
        <fullName evidence="3">Alpha/beta hydrolase</fullName>
    </submittedName>
</protein>
<feature type="domain" description="AB hydrolase-1" evidence="2">
    <location>
        <begin position="23"/>
        <end position="142"/>
    </location>
</feature>
<dbReference type="Pfam" id="PF00561">
    <property type="entry name" value="Abhydrolase_1"/>
    <property type="match status" value="1"/>
</dbReference>
<gene>
    <name evidence="3" type="ORF">SPF06_18740</name>
</gene>
<dbReference type="InterPro" id="IPR000073">
    <property type="entry name" value="AB_hydrolase_1"/>
</dbReference>
<dbReference type="SUPFAM" id="SSF53474">
    <property type="entry name" value="alpha/beta-Hydrolases"/>
    <property type="match status" value="1"/>
</dbReference>
<dbReference type="PANTHER" id="PTHR43433:SF5">
    <property type="entry name" value="AB HYDROLASE-1 DOMAIN-CONTAINING PROTEIN"/>
    <property type="match status" value="1"/>
</dbReference>
<dbReference type="InterPro" id="IPR050471">
    <property type="entry name" value="AB_hydrolase"/>
</dbReference>
<dbReference type="GO" id="GO:0016787">
    <property type="term" value="F:hydrolase activity"/>
    <property type="evidence" value="ECO:0007669"/>
    <property type="project" value="UniProtKB-KW"/>
</dbReference>
<reference evidence="3 4" key="1">
    <citation type="submission" date="2023-12" db="EMBL/GenBank/DDBJ databases">
        <title>Sinomonas terricola sp. nov, isolated from litchi orchard soil in Guangdong, PR China.</title>
        <authorList>
            <person name="Jiaxin W."/>
            <person name="Yang Z."/>
            <person name="Honghui Z."/>
        </authorList>
    </citation>
    <scope>NUCLEOTIDE SEQUENCE [LARGE SCALE GENOMIC DNA]</scope>
    <source>
        <strain evidence="3 4">JGH33</strain>
    </source>
</reference>
<accession>A0ABU5TAN9</accession>
<dbReference type="PRINTS" id="PR00111">
    <property type="entry name" value="ABHYDROLASE"/>
</dbReference>
<dbReference type="Gene3D" id="3.40.50.1820">
    <property type="entry name" value="alpha/beta hydrolase"/>
    <property type="match status" value="1"/>
</dbReference>
<dbReference type="RefSeq" id="WP_323280667.1">
    <property type="nucleotide sequence ID" value="NZ_JAYGGQ010000017.1"/>
</dbReference>
<dbReference type="PANTHER" id="PTHR43433">
    <property type="entry name" value="HYDROLASE, ALPHA/BETA FOLD FAMILY PROTEIN"/>
    <property type="match status" value="1"/>
</dbReference>